<organism evidence="2 3">
    <name type="scientific">Sulfurisphaera ohwakuensis</name>
    <dbReference type="NCBI Taxonomy" id="69656"/>
    <lineage>
        <taxon>Archaea</taxon>
        <taxon>Thermoproteota</taxon>
        <taxon>Thermoprotei</taxon>
        <taxon>Sulfolobales</taxon>
        <taxon>Sulfolobaceae</taxon>
        <taxon>Sulfurisphaera</taxon>
    </lineage>
</organism>
<dbReference type="RefSeq" id="WP_156015695.1">
    <property type="nucleotide sequence ID" value="NZ_CP045484.1"/>
</dbReference>
<protein>
    <submittedName>
        <fullName evidence="2">Uncharacterized protein</fullName>
    </submittedName>
</protein>
<sequence>MHKKPLEVTILFENHPCEIMKIISSTGLKANVENIRLGKQTTDYILRFDKDVEKSDILKLKSSNVKVLRLSKR</sequence>
<dbReference type="Proteomes" id="UP000427373">
    <property type="component" value="Chromosome"/>
</dbReference>
<dbReference type="OrthoDB" id="202021at2157"/>
<keyword evidence="3" id="KW-1185">Reference proteome</keyword>
<dbReference type="Proteomes" id="UP000582213">
    <property type="component" value="Unassembled WGS sequence"/>
</dbReference>
<dbReference type="AlphaFoldDB" id="A0A650CL57"/>
<accession>A0A650CL57</accession>
<dbReference type="GeneID" id="42802414"/>
<dbReference type="KEGG" id="soh:D1869_14180"/>
<dbReference type="EMBL" id="JACHFY010000013">
    <property type="protein sequence ID" value="MBB5254316.1"/>
    <property type="molecule type" value="Genomic_DNA"/>
</dbReference>
<gene>
    <name evidence="2" type="ORF">D1869_14180</name>
    <name evidence="1" type="ORF">HNQ62_002090</name>
</gene>
<evidence type="ECO:0000313" key="4">
    <source>
        <dbReference type="Proteomes" id="UP000582213"/>
    </source>
</evidence>
<evidence type="ECO:0000313" key="1">
    <source>
        <dbReference type="EMBL" id="MBB5254316.1"/>
    </source>
</evidence>
<proteinExistence type="predicted"/>
<name>A0A650CL57_SULOH</name>
<evidence type="ECO:0000313" key="2">
    <source>
        <dbReference type="EMBL" id="QGR18207.1"/>
    </source>
</evidence>
<reference evidence="1 4" key="2">
    <citation type="submission" date="2020-08" db="EMBL/GenBank/DDBJ databases">
        <title>Genomic Encyclopedia of Type Strains, Phase IV (KMG-IV): sequencing the most valuable type-strain genomes for metagenomic binning, comparative biology and taxonomic classification.</title>
        <authorList>
            <person name="Goeker M."/>
        </authorList>
    </citation>
    <scope>NUCLEOTIDE SEQUENCE [LARGE SCALE GENOMIC DNA]</scope>
    <source>
        <strain evidence="1 4">DSM 12421</strain>
    </source>
</reference>
<evidence type="ECO:0000313" key="3">
    <source>
        <dbReference type="Proteomes" id="UP000427373"/>
    </source>
</evidence>
<dbReference type="EMBL" id="CP045484">
    <property type="protein sequence ID" value="QGR18207.1"/>
    <property type="molecule type" value="Genomic_DNA"/>
</dbReference>
<reference evidence="2 3" key="1">
    <citation type="submission" date="2019-10" db="EMBL/GenBank/DDBJ databases">
        <title>Genome Sequences from Six Type Strain Members of the Archaeal Family Sulfolobaceae: Acidianus ambivalens, Acidianus infernus, Metallosphaera prunae, Stygiolobus azoricus, Sulfolobus metallicus, and Sulfurisphaera ohwakuensis.</title>
        <authorList>
            <person name="Counts J.A."/>
            <person name="Kelly R.M."/>
        </authorList>
    </citation>
    <scope>NUCLEOTIDE SEQUENCE [LARGE SCALE GENOMIC DNA]</scope>
    <source>
        <strain evidence="2 3">TA-1</strain>
    </source>
</reference>